<dbReference type="EMBL" id="JAUQUB010000003">
    <property type="protein sequence ID" value="MDO7883099.1"/>
    <property type="molecule type" value="Genomic_DNA"/>
</dbReference>
<evidence type="ECO:0000256" key="3">
    <source>
        <dbReference type="SAM" id="Phobius"/>
    </source>
</evidence>
<feature type="compositionally biased region" description="Pro residues" evidence="2">
    <location>
        <begin position="562"/>
        <end position="577"/>
    </location>
</feature>
<dbReference type="SUPFAM" id="SSF48452">
    <property type="entry name" value="TPR-like"/>
    <property type="match status" value="1"/>
</dbReference>
<evidence type="ECO:0000256" key="2">
    <source>
        <dbReference type="SAM" id="MobiDB-lite"/>
    </source>
</evidence>
<protein>
    <submittedName>
        <fullName evidence="4">Tetratricopeptide repeat protein</fullName>
    </submittedName>
</protein>
<evidence type="ECO:0000313" key="4">
    <source>
        <dbReference type="EMBL" id="MDO7883099.1"/>
    </source>
</evidence>
<sequence>MTGAGASGASEPIDPAVLALRKAKALGDLGKLDDALTAAEEGLRHAPDDTALLTLEAWLLLKAERPAEAKPLLVELVAAQPEDALCLFLLSVAHSSLGDLKDARLAADRALELDPQTARYHLQIALLAVEGPISAADRELAIARVASALELEPESPSTLRSAAEIYRSLGDTDAAKGFVARGLAVAPQDQSLLFMRAVLIGDYTPTSATDQGGLPHVANQVTALGELLGMAPDNVQAGQVLFGRVWGQLLRLVDTPLIMIAIVALSVGAAMGSGPSLHNIYWGAGFAVVWPLFRVITTRSVLSKAPRGYLRRMTRGGADARLRLTASVVTVGIGVVGVLCLLWLREASLVRWLLLLLVVGAVVGAAASVLWYRRYFDAAIESGIFAPTELGFRSARIARSSIARSLTWRVVVLVLAGIPAAMISVLTRADAAPVLMLAVAAWVSPLVYALWRTRAIASRLADVDHAPPGVRPSLVGGPVAGVVSLAVAAVAVLAIVQAPWLPSERDAAGTYIQVDSTSDLYDDCTGRYASRLTCIVDKNEERIEEMNDDLDELDIPDFDVPTLPPLPTFTPPPTVGP</sequence>
<feature type="transmembrane region" description="Helical" evidence="3">
    <location>
        <begin position="432"/>
        <end position="451"/>
    </location>
</feature>
<feature type="transmembrane region" description="Helical" evidence="3">
    <location>
        <begin position="472"/>
        <end position="496"/>
    </location>
</feature>
<accession>A0ABT9BQ14</accession>
<feature type="transmembrane region" description="Helical" evidence="3">
    <location>
        <begin position="406"/>
        <end position="426"/>
    </location>
</feature>
<dbReference type="PROSITE" id="PS50005">
    <property type="entry name" value="TPR"/>
    <property type="match status" value="1"/>
</dbReference>
<feature type="transmembrane region" description="Helical" evidence="3">
    <location>
        <begin position="252"/>
        <end position="274"/>
    </location>
</feature>
<keyword evidence="1" id="KW-0802">TPR repeat</keyword>
<feature type="transmembrane region" description="Helical" evidence="3">
    <location>
        <begin position="350"/>
        <end position="372"/>
    </location>
</feature>
<feature type="transmembrane region" description="Helical" evidence="3">
    <location>
        <begin position="280"/>
        <end position="302"/>
    </location>
</feature>
<dbReference type="InterPro" id="IPR019734">
    <property type="entry name" value="TPR_rpt"/>
</dbReference>
<keyword evidence="3" id="KW-1133">Transmembrane helix</keyword>
<keyword evidence="3" id="KW-0812">Transmembrane</keyword>
<dbReference type="Pfam" id="PF13432">
    <property type="entry name" value="TPR_16"/>
    <property type="match status" value="1"/>
</dbReference>
<feature type="repeat" description="TPR" evidence="1">
    <location>
        <begin position="84"/>
        <end position="117"/>
    </location>
</feature>
<dbReference type="SMART" id="SM00028">
    <property type="entry name" value="TPR"/>
    <property type="match status" value="3"/>
</dbReference>
<keyword evidence="5" id="KW-1185">Reference proteome</keyword>
<feature type="transmembrane region" description="Helical" evidence="3">
    <location>
        <begin position="322"/>
        <end position="344"/>
    </location>
</feature>
<keyword evidence="3" id="KW-0472">Membrane</keyword>
<reference evidence="4 5" key="1">
    <citation type="submission" date="2023-07" db="EMBL/GenBank/DDBJ databases">
        <title>Protaetiibacter sp. nov WY-16 isolated from soil.</title>
        <authorList>
            <person name="Liu B."/>
            <person name="Wan Y."/>
        </authorList>
    </citation>
    <scope>NUCLEOTIDE SEQUENCE [LARGE SCALE GENOMIC DNA]</scope>
    <source>
        <strain evidence="4 5">WY-16</strain>
    </source>
</reference>
<evidence type="ECO:0000256" key="1">
    <source>
        <dbReference type="PROSITE-ProRule" id="PRU00339"/>
    </source>
</evidence>
<dbReference type="Proteomes" id="UP001241072">
    <property type="component" value="Unassembled WGS sequence"/>
</dbReference>
<gene>
    <name evidence="4" type="ORF">Q5716_12750</name>
</gene>
<organism evidence="4 5">
    <name type="scientific">Antiquaquibacter soli</name>
    <dbReference type="NCBI Taxonomy" id="3064523"/>
    <lineage>
        <taxon>Bacteria</taxon>
        <taxon>Bacillati</taxon>
        <taxon>Actinomycetota</taxon>
        <taxon>Actinomycetes</taxon>
        <taxon>Micrococcales</taxon>
        <taxon>Microbacteriaceae</taxon>
        <taxon>Antiquaquibacter</taxon>
    </lineage>
</organism>
<name>A0ABT9BQ14_9MICO</name>
<dbReference type="RefSeq" id="WP_305003529.1">
    <property type="nucleotide sequence ID" value="NZ_JAUQUB010000003.1"/>
</dbReference>
<dbReference type="InterPro" id="IPR011990">
    <property type="entry name" value="TPR-like_helical_dom_sf"/>
</dbReference>
<feature type="region of interest" description="Disordered" evidence="2">
    <location>
        <begin position="554"/>
        <end position="577"/>
    </location>
</feature>
<dbReference type="Gene3D" id="1.25.40.10">
    <property type="entry name" value="Tetratricopeptide repeat domain"/>
    <property type="match status" value="1"/>
</dbReference>
<evidence type="ECO:0000313" key="5">
    <source>
        <dbReference type="Proteomes" id="UP001241072"/>
    </source>
</evidence>
<proteinExistence type="predicted"/>
<comment type="caution">
    <text evidence="4">The sequence shown here is derived from an EMBL/GenBank/DDBJ whole genome shotgun (WGS) entry which is preliminary data.</text>
</comment>